<organism evidence="1">
    <name type="scientific">Neuropteran jingmen-related virus</name>
    <dbReference type="NCBI Taxonomy" id="2822568"/>
    <lineage>
        <taxon>Viruses</taxon>
        <taxon>Riboviria</taxon>
        <taxon>Orthornavirae</taxon>
        <taxon>Kitrinoviricota</taxon>
        <taxon>Flasuviricetes</taxon>
        <taxon>Amarillovirales</taxon>
        <taxon>Flaviviridae</taxon>
        <taxon>Jingmenvirus group</taxon>
    </lineage>
</organism>
<evidence type="ECO:0000313" key="1">
    <source>
        <dbReference type="EMBL" id="QTJ63649.1"/>
    </source>
</evidence>
<sequence length="267" mass="29927">MIAILIVSLVLTTIAQAEPEGVIEEGSGPTDKISDCAKYKEDWRISSCASNLKKDGLITKYMYNNYLQLAERTGTITTSFYGLGLTTGLETKVMMGRIDEPKLSAGYAIEISPKRIYFQRKLISLGVEFNKPVALFSTKDLKDVPEWNVEYMTSYQPVGRGEVYAVYRAPEASSIKSFSGEERCGAFNRWMHAHINSRMEGIAIWFGPDYWCPVLKEGIMEIVVAEVEEVDHLNIDGTMDTIYTVTSSVWKDGKFGQPEQAHASVFQ</sequence>
<accession>A0A8A6RPD5</accession>
<proteinExistence type="predicted"/>
<dbReference type="EMBL" id="MW208806">
    <property type="protein sequence ID" value="QTJ63649.1"/>
    <property type="molecule type" value="Genomic_RNA"/>
</dbReference>
<reference evidence="1" key="2">
    <citation type="journal article" date="2021" name="Virus Evol.">
        <title>Viromics of extant insect orders unveil the evolution of the flavi-like superfamily.</title>
        <authorList>
            <person name="Sofia P."/>
            <person name="Simon K."/>
            <person name="Florian Z."/>
            <person name="Alexander D."/>
            <person name="Malte P."/>
            <person name="Shanlin L."/>
            <person name="Xin Z."/>
            <person name="Christian D."/>
            <person name="Bernhard M."/>
            <person name="Sandra J."/>
        </authorList>
    </citation>
    <scope>NUCLEOTIDE SEQUENCE</scope>
    <source>
        <strain evidence="1">OKIAV339</strain>
    </source>
</reference>
<name>A0A8A6RPD5_9FLAV</name>
<reference evidence="1" key="1">
    <citation type="submission" date="2020-11" db="EMBL/GenBank/DDBJ databases">
        <authorList>
            <person name="Paraskevopoulou S."/>
            <person name="Kaefer S."/>
            <person name="Zirkel F."/>
            <person name="Donath A."/>
            <person name="Petersen M."/>
            <person name="Liu S."/>
            <person name="Zhou X."/>
            <person name="Drosten C."/>
            <person name="Misof B."/>
            <person name="Junglen S."/>
        </authorList>
    </citation>
    <scope>NUCLEOTIDE SEQUENCE</scope>
    <source>
        <strain evidence="1">OKIAV339</strain>
    </source>
</reference>
<protein>
    <submittedName>
        <fullName evidence="1">Capsid protein</fullName>
    </submittedName>
</protein>